<dbReference type="AlphaFoldDB" id="A0A8H3IGG7"/>
<evidence type="ECO:0000256" key="1">
    <source>
        <dbReference type="SAM" id="Phobius"/>
    </source>
</evidence>
<evidence type="ECO:0000313" key="3">
    <source>
        <dbReference type="Proteomes" id="UP000664169"/>
    </source>
</evidence>
<dbReference type="PANTHER" id="PTHR41807">
    <property type="entry name" value="GLUTATHIONE TRANSFERASE 3"/>
    <property type="match status" value="1"/>
</dbReference>
<feature type="transmembrane region" description="Helical" evidence="1">
    <location>
        <begin position="223"/>
        <end position="247"/>
    </location>
</feature>
<dbReference type="GO" id="GO:0016020">
    <property type="term" value="C:membrane"/>
    <property type="evidence" value="ECO:0007669"/>
    <property type="project" value="TreeGrafter"/>
</dbReference>
<name>A0A8H3IGG7_9LECA</name>
<proteinExistence type="predicted"/>
<keyword evidence="1" id="KW-1133">Transmembrane helix</keyword>
<dbReference type="OrthoDB" id="4034134at2759"/>
<evidence type="ECO:0000313" key="2">
    <source>
        <dbReference type="EMBL" id="CAF9912774.1"/>
    </source>
</evidence>
<keyword evidence="1" id="KW-0812">Transmembrane</keyword>
<accession>A0A8H3IGG7</accession>
<dbReference type="EMBL" id="CAJPDQ010000007">
    <property type="protein sequence ID" value="CAF9912774.1"/>
    <property type="molecule type" value="Genomic_DNA"/>
</dbReference>
<reference evidence="2" key="1">
    <citation type="submission" date="2021-03" db="EMBL/GenBank/DDBJ databases">
        <authorList>
            <person name="Tagirdzhanova G."/>
        </authorList>
    </citation>
    <scope>NUCLEOTIDE SEQUENCE</scope>
</reference>
<dbReference type="InterPro" id="IPR038872">
    <property type="entry name" value="Put_GTT3"/>
</dbReference>
<keyword evidence="1" id="KW-0472">Membrane</keyword>
<sequence length="333" mass="36587">MSGSAAWLHAQRKTELVEIAEQVGLKNFESLKKADLEVALDDHMRANKDALSKNSTLAPFYKRVDAPVRKESSGSSSIPDVKTPAIKKRVSKAKDDITGAIENAASAVVHTPAATKQMIPANMPLPPSPAVIASHIDRQVTRGKTRLSQVVKNSGVNEYTDTIRDNISSASAVQSIAILLEVIGVFNETLPRKRIFAIPAIGVYIREYPIRANNMFNLLTADFWVPFTFWFLTSIGVPLMFSFFFNLTLKARTSTKHATRSTHPAGQFDPVTFHLSKALIQWLIYTQNATVYGWPSLESKARIESAVPFGHQGVIVAAGLGVVLSLYEAILRK</sequence>
<keyword evidence="3" id="KW-1185">Reference proteome</keyword>
<protein>
    <submittedName>
        <fullName evidence="2">Uncharacterized protein</fullName>
    </submittedName>
</protein>
<organism evidence="2 3">
    <name type="scientific">Gomphillus americanus</name>
    <dbReference type="NCBI Taxonomy" id="1940652"/>
    <lineage>
        <taxon>Eukaryota</taxon>
        <taxon>Fungi</taxon>
        <taxon>Dikarya</taxon>
        <taxon>Ascomycota</taxon>
        <taxon>Pezizomycotina</taxon>
        <taxon>Lecanoromycetes</taxon>
        <taxon>OSLEUM clade</taxon>
        <taxon>Ostropomycetidae</taxon>
        <taxon>Ostropales</taxon>
        <taxon>Graphidaceae</taxon>
        <taxon>Gomphilloideae</taxon>
        <taxon>Gomphillus</taxon>
    </lineage>
</organism>
<comment type="caution">
    <text evidence="2">The sequence shown here is derived from an EMBL/GenBank/DDBJ whole genome shotgun (WGS) entry which is preliminary data.</text>
</comment>
<dbReference type="PANTHER" id="PTHR41807:SF1">
    <property type="entry name" value="GLUTATHIONE TRANSFERASE 3"/>
    <property type="match status" value="1"/>
</dbReference>
<dbReference type="Proteomes" id="UP000664169">
    <property type="component" value="Unassembled WGS sequence"/>
</dbReference>
<gene>
    <name evidence="2" type="ORF">GOMPHAMPRED_007767</name>
</gene>